<organism evidence="1 2">
    <name type="scientific">Bradyrhizobium australiense</name>
    <dbReference type="NCBI Taxonomy" id="2721161"/>
    <lineage>
        <taxon>Bacteria</taxon>
        <taxon>Pseudomonadati</taxon>
        <taxon>Pseudomonadota</taxon>
        <taxon>Alphaproteobacteria</taxon>
        <taxon>Hyphomicrobiales</taxon>
        <taxon>Nitrobacteraceae</taxon>
        <taxon>Bradyrhizobium</taxon>
    </lineage>
</organism>
<comment type="caution">
    <text evidence="1">The sequence shown here is derived from an EMBL/GenBank/DDBJ whole genome shotgun (WGS) entry which is preliminary data.</text>
</comment>
<keyword evidence="2" id="KW-1185">Reference proteome</keyword>
<dbReference type="Proteomes" id="UP000544122">
    <property type="component" value="Unassembled WGS sequence"/>
</dbReference>
<accession>A0A7Y4GLU1</accession>
<protein>
    <submittedName>
        <fullName evidence="1">Uncharacterized protein</fullName>
    </submittedName>
</protein>
<dbReference type="EMBL" id="JAAVLX010000001">
    <property type="protein sequence ID" value="NOJ38109.1"/>
    <property type="molecule type" value="Genomic_DNA"/>
</dbReference>
<reference evidence="1 2" key="1">
    <citation type="submission" date="2020-03" db="EMBL/GenBank/DDBJ databases">
        <title>Bradyrhizobium diversity isolated from nodules of Indigofera sp.</title>
        <authorList>
            <person name="Klepa M."/>
            <person name="Helene L."/>
            <person name="Hungria M."/>
        </authorList>
    </citation>
    <scope>NUCLEOTIDE SEQUENCE [LARGE SCALE GENOMIC DNA]</scope>
    <source>
        <strain evidence="1 2">WSM 1791</strain>
    </source>
</reference>
<dbReference type="AlphaFoldDB" id="A0A7Y4GLU1"/>
<evidence type="ECO:0000313" key="1">
    <source>
        <dbReference type="EMBL" id="NOJ38109.1"/>
    </source>
</evidence>
<name>A0A7Y4GLU1_9BRAD</name>
<sequence length="75" mass="8275">MLPALLIVVIAIFPCNPLELGVCFTVFDPSSSATQWSSPILLFHAIPERAESTRAFENIHPDAFDYARSNAGQLR</sequence>
<proteinExistence type="predicted"/>
<evidence type="ECO:0000313" key="2">
    <source>
        <dbReference type="Proteomes" id="UP000544122"/>
    </source>
</evidence>
<gene>
    <name evidence="1" type="ORF">HCN58_00480</name>
</gene>